<comment type="caution">
    <text evidence="1">The sequence shown here is derived from an EMBL/GenBank/DDBJ whole genome shotgun (WGS) entry which is preliminary data.</text>
</comment>
<gene>
    <name evidence="1" type="ORF">SDC9_208531</name>
</gene>
<dbReference type="AlphaFoldDB" id="A0A645JDP2"/>
<protein>
    <submittedName>
        <fullName evidence="1">Uncharacterized protein</fullName>
    </submittedName>
</protein>
<dbReference type="EMBL" id="VSSQ01136526">
    <property type="protein sequence ID" value="MPN60799.1"/>
    <property type="molecule type" value="Genomic_DNA"/>
</dbReference>
<sequence>MEAAYPASLLKTAAAKGVLGGGFCVSDMNFFEKFIVKKIDGKEPKDSFILRDDTLDAFVKAFGEN</sequence>
<name>A0A645JDP2_9ZZZZ</name>
<organism evidence="1">
    <name type="scientific">bioreactor metagenome</name>
    <dbReference type="NCBI Taxonomy" id="1076179"/>
    <lineage>
        <taxon>unclassified sequences</taxon>
        <taxon>metagenomes</taxon>
        <taxon>ecological metagenomes</taxon>
    </lineage>
</organism>
<accession>A0A645JDP2</accession>
<evidence type="ECO:0000313" key="1">
    <source>
        <dbReference type="EMBL" id="MPN60799.1"/>
    </source>
</evidence>
<proteinExistence type="predicted"/>
<reference evidence="1" key="1">
    <citation type="submission" date="2019-08" db="EMBL/GenBank/DDBJ databases">
        <authorList>
            <person name="Kucharzyk K."/>
            <person name="Murdoch R.W."/>
            <person name="Higgins S."/>
            <person name="Loffler F."/>
        </authorList>
    </citation>
    <scope>NUCLEOTIDE SEQUENCE</scope>
</reference>